<proteinExistence type="inferred from homology"/>
<comment type="similarity">
    <text evidence="1">Belongs to the PPR family. P subfamily.</text>
</comment>
<dbReference type="EMBL" id="CACTIH010000001">
    <property type="protein sequence ID" value="CAA2933271.1"/>
    <property type="molecule type" value="Genomic_DNA"/>
</dbReference>
<accession>A0A8S0P648</accession>
<dbReference type="Pfam" id="PF12854">
    <property type="entry name" value="PPR_1"/>
    <property type="match status" value="1"/>
</dbReference>
<dbReference type="Gramene" id="OE9A056916T1">
    <property type="protein sequence ID" value="OE9A056916C1"/>
    <property type="gene ID" value="OE9A056916"/>
</dbReference>
<evidence type="ECO:0000313" key="4">
    <source>
        <dbReference type="EMBL" id="CAA2933271.1"/>
    </source>
</evidence>
<dbReference type="OrthoDB" id="1720689at2759"/>
<reference evidence="4 5" key="1">
    <citation type="submission" date="2019-12" db="EMBL/GenBank/DDBJ databases">
        <authorList>
            <person name="Alioto T."/>
            <person name="Alioto T."/>
            <person name="Gomez Garrido J."/>
        </authorList>
    </citation>
    <scope>NUCLEOTIDE SEQUENCE [LARGE SCALE GENOMIC DNA]</scope>
</reference>
<evidence type="ECO:0000256" key="3">
    <source>
        <dbReference type="PROSITE-ProRule" id="PRU00708"/>
    </source>
</evidence>
<dbReference type="PROSITE" id="PS51375">
    <property type="entry name" value="PPR"/>
    <property type="match status" value="1"/>
</dbReference>
<comment type="caution">
    <text evidence="4">The sequence shown here is derived from an EMBL/GenBank/DDBJ whole genome shotgun (WGS) entry which is preliminary data.</text>
</comment>
<dbReference type="Gene3D" id="1.25.40.10">
    <property type="entry name" value="Tetratricopeptide repeat domain"/>
    <property type="match status" value="2"/>
</dbReference>
<dbReference type="PANTHER" id="PTHR47941">
    <property type="entry name" value="PENTATRICOPEPTIDE REPEAT-CONTAINING PROTEIN 3, MITOCHONDRIAL"/>
    <property type="match status" value="1"/>
</dbReference>
<dbReference type="SUPFAM" id="SSF48452">
    <property type="entry name" value="TPR-like"/>
    <property type="match status" value="1"/>
</dbReference>
<dbReference type="Proteomes" id="UP000594638">
    <property type="component" value="Unassembled WGS sequence"/>
</dbReference>
<name>A0A8S0P648_OLEEU</name>
<feature type="repeat" description="PPR" evidence="3">
    <location>
        <begin position="134"/>
        <end position="168"/>
    </location>
</feature>
<evidence type="ECO:0000256" key="1">
    <source>
        <dbReference type="ARBA" id="ARBA00007626"/>
    </source>
</evidence>
<sequence>MESLLKDGEVNKALELFRELNDSDLVPDSITCSNAILCYVETGYIHEACTCYNRIIESSSIPSIDAYYSLGKSLSIKGEVDAVTELVRDCLAHVTSGPMEFKVTLTIIHVCKLNNAGKLIDVVNEMVEQGRPPNSVIYAAIIDGMCEHGTTEEARKVFASMRDRKFLREADEIVCDEILIDHMKKKTADLVFIWAEIFGSGIKIKGKGLYSPVKLRM</sequence>
<dbReference type="AlphaFoldDB" id="A0A8S0P648"/>
<keyword evidence="2" id="KW-0677">Repeat</keyword>
<organism evidence="4 5">
    <name type="scientific">Olea europaea subsp. europaea</name>
    <dbReference type="NCBI Taxonomy" id="158383"/>
    <lineage>
        <taxon>Eukaryota</taxon>
        <taxon>Viridiplantae</taxon>
        <taxon>Streptophyta</taxon>
        <taxon>Embryophyta</taxon>
        <taxon>Tracheophyta</taxon>
        <taxon>Spermatophyta</taxon>
        <taxon>Magnoliopsida</taxon>
        <taxon>eudicotyledons</taxon>
        <taxon>Gunneridae</taxon>
        <taxon>Pentapetalae</taxon>
        <taxon>asterids</taxon>
        <taxon>lamiids</taxon>
        <taxon>Lamiales</taxon>
        <taxon>Oleaceae</taxon>
        <taxon>Oleeae</taxon>
        <taxon>Olea</taxon>
    </lineage>
</organism>
<protein>
    <submittedName>
        <fullName evidence="4">Pentatricopeptide repeat-containing At4g20740</fullName>
    </submittedName>
</protein>
<dbReference type="Pfam" id="PF01535">
    <property type="entry name" value="PPR"/>
    <property type="match status" value="1"/>
</dbReference>
<evidence type="ECO:0000313" key="5">
    <source>
        <dbReference type="Proteomes" id="UP000594638"/>
    </source>
</evidence>
<dbReference type="InterPro" id="IPR011990">
    <property type="entry name" value="TPR-like_helical_dom_sf"/>
</dbReference>
<evidence type="ECO:0000256" key="2">
    <source>
        <dbReference type="ARBA" id="ARBA00022737"/>
    </source>
</evidence>
<keyword evidence="5" id="KW-1185">Reference proteome</keyword>
<dbReference type="InterPro" id="IPR002885">
    <property type="entry name" value="PPR_rpt"/>
</dbReference>
<dbReference type="NCBIfam" id="TIGR00756">
    <property type="entry name" value="PPR"/>
    <property type="match status" value="2"/>
</dbReference>
<gene>
    <name evidence="4" type="ORF">OLEA9_A056916</name>
</gene>